<evidence type="ECO:0000313" key="6">
    <source>
        <dbReference type="Proteomes" id="UP000579647"/>
    </source>
</evidence>
<accession>A0A840WEQ8</accession>
<dbReference type="InterPro" id="IPR018702">
    <property type="entry name" value="DUF2207"/>
</dbReference>
<reference evidence="5 6" key="1">
    <citation type="submission" date="2020-08" db="EMBL/GenBank/DDBJ databases">
        <title>Sequencing the genomes of 1000 actinobacteria strains.</title>
        <authorList>
            <person name="Klenk H.-P."/>
        </authorList>
    </citation>
    <scope>NUCLEOTIDE SEQUENCE [LARGE SCALE GENOMIC DNA]</scope>
    <source>
        <strain evidence="5 6">DSM 44598</strain>
    </source>
</reference>
<keyword evidence="6" id="KW-1185">Reference proteome</keyword>
<feature type="chain" id="PRO_5032825053" evidence="3">
    <location>
        <begin position="35"/>
        <end position="572"/>
    </location>
</feature>
<evidence type="ECO:0000313" key="5">
    <source>
        <dbReference type="EMBL" id="MBB5493893.1"/>
    </source>
</evidence>
<protein>
    <submittedName>
        <fullName evidence="5">Putative membrane protein YgcG</fullName>
    </submittedName>
</protein>
<feature type="transmembrane region" description="Helical" evidence="2">
    <location>
        <begin position="413"/>
        <end position="433"/>
    </location>
</feature>
<keyword evidence="2" id="KW-1133">Transmembrane helix</keyword>
<evidence type="ECO:0000256" key="1">
    <source>
        <dbReference type="SAM" id="MobiDB-lite"/>
    </source>
</evidence>
<evidence type="ECO:0000259" key="4">
    <source>
        <dbReference type="Pfam" id="PF09972"/>
    </source>
</evidence>
<keyword evidence="3" id="KW-0732">Signal</keyword>
<comment type="caution">
    <text evidence="5">The sequence shown here is derived from an EMBL/GenBank/DDBJ whole genome shotgun (WGS) entry which is preliminary data.</text>
</comment>
<feature type="domain" description="DUF2207" evidence="4">
    <location>
        <begin position="48"/>
        <end position="234"/>
    </location>
</feature>
<proteinExistence type="predicted"/>
<feature type="region of interest" description="Disordered" evidence="1">
    <location>
        <begin position="536"/>
        <end position="572"/>
    </location>
</feature>
<dbReference type="AlphaFoldDB" id="A0A840WEQ8"/>
<dbReference type="EMBL" id="JACHDO010000001">
    <property type="protein sequence ID" value="MBB5493893.1"/>
    <property type="molecule type" value="Genomic_DNA"/>
</dbReference>
<name>A0A840WEQ8_9ACTN</name>
<sequence>MRQTTPGGGLVGAAVLVSALVTVPVTLLAPPAHASDSEDQSARLNESVTAYHTTAEVHPDGTVDVVEAITYDFDTNTSPGIYRSIPVTLDKGLFRERVVEIRDLEVSSPTGAETRLDSAGMEGDEYVVLVGLEGLEDTHVTGEHTYELSYTLEGALLALDDHDEFYWDFVGPDWDVPKEDVSVQVTAPRIIDVSCYQGAEHGNSPCEQAEYSGEIARAGQSRLAATDGMTVAVSMAKGAVDTSASSHETRRMWTIGLTVPVLALLLLGAVALMAVYRKRTDAAARAGFDRIPPGLGPAAAHTMRSSAGTLGPEDLMIMLVQLEERGLIASQPHPGTPGDWVFHLRVHPNDPRLTPAEQVLVRDLFAGAPSTDLQMMTTSLTPSVAQAVNKRLYEEKRALNLCPTSGTYLFGRVLLPLLCVIAGVIVLFAGDSFPARGAVYVAFLLFGYAVASGVLLGMGPYNANGRRVRALLEDSREDSVRGGPLSVIGSPSWELAVGLPSQVQDRLAYDYQMRTHQPRPYFYDPVYRRRWDQDCGRRMQPQSSGGGGFSSGGGSGGGSVGGGGGGGGGGSR</sequence>
<gene>
    <name evidence="5" type="ORF">HNR07_005030</name>
</gene>
<dbReference type="Proteomes" id="UP000579647">
    <property type="component" value="Unassembled WGS sequence"/>
</dbReference>
<feature type="transmembrane region" description="Helical" evidence="2">
    <location>
        <begin position="252"/>
        <end position="276"/>
    </location>
</feature>
<evidence type="ECO:0000256" key="3">
    <source>
        <dbReference type="SAM" id="SignalP"/>
    </source>
</evidence>
<keyword evidence="2" id="KW-0812">Transmembrane</keyword>
<feature type="transmembrane region" description="Helical" evidence="2">
    <location>
        <begin position="439"/>
        <end position="459"/>
    </location>
</feature>
<evidence type="ECO:0000256" key="2">
    <source>
        <dbReference type="SAM" id="Phobius"/>
    </source>
</evidence>
<dbReference type="Pfam" id="PF09972">
    <property type="entry name" value="DUF2207"/>
    <property type="match status" value="1"/>
</dbReference>
<keyword evidence="2" id="KW-0472">Membrane</keyword>
<organism evidence="5 6">
    <name type="scientific">Nocardiopsis metallicus</name>
    <dbReference type="NCBI Taxonomy" id="179819"/>
    <lineage>
        <taxon>Bacteria</taxon>
        <taxon>Bacillati</taxon>
        <taxon>Actinomycetota</taxon>
        <taxon>Actinomycetes</taxon>
        <taxon>Streptosporangiales</taxon>
        <taxon>Nocardiopsidaceae</taxon>
        <taxon>Nocardiopsis</taxon>
    </lineage>
</organism>
<dbReference type="RefSeq" id="WP_184366996.1">
    <property type="nucleotide sequence ID" value="NZ_BAAAKM010000108.1"/>
</dbReference>
<feature type="signal peptide" evidence="3">
    <location>
        <begin position="1"/>
        <end position="34"/>
    </location>
</feature>
<feature type="compositionally biased region" description="Gly residues" evidence="1">
    <location>
        <begin position="544"/>
        <end position="572"/>
    </location>
</feature>